<dbReference type="InterPro" id="IPR027417">
    <property type="entry name" value="P-loop_NTPase"/>
</dbReference>
<dbReference type="SUPFAM" id="SSF52540">
    <property type="entry name" value="P-loop containing nucleoside triphosphate hydrolases"/>
    <property type="match status" value="1"/>
</dbReference>
<dbReference type="AlphaFoldDB" id="A0AAJ2ZEG7"/>
<dbReference type="GO" id="GO:0043531">
    <property type="term" value="F:ADP binding"/>
    <property type="evidence" value="ECO:0007669"/>
    <property type="project" value="InterPro"/>
</dbReference>
<protein>
    <submittedName>
        <fullName evidence="2">Helix-turn-helix domain-containing protein</fullName>
    </submittedName>
</protein>
<dbReference type="SUPFAM" id="SSF47413">
    <property type="entry name" value="lambda repressor-like DNA-binding domains"/>
    <property type="match status" value="1"/>
</dbReference>
<evidence type="ECO:0000313" key="2">
    <source>
        <dbReference type="EMBL" id="NES28031.1"/>
    </source>
</evidence>
<dbReference type="InterPro" id="IPR010982">
    <property type="entry name" value="Lambda_DNA-bd_dom_sf"/>
</dbReference>
<dbReference type="Gene3D" id="1.10.260.40">
    <property type="entry name" value="lambda repressor-like DNA-binding domains"/>
    <property type="match status" value="1"/>
</dbReference>
<dbReference type="PANTHER" id="PTHR47691:SF3">
    <property type="entry name" value="HTH-TYPE TRANSCRIPTIONAL REGULATOR RV0890C-RELATED"/>
    <property type="match status" value="1"/>
</dbReference>
<gene>
    <name evidence="2" type="ORF">G3561_10770</name>
    <name evidence="3" type="ORF">GCE86_09270</name>
</gene>
<keyword evidence="4" id="KW-1185">Reference proteome</keyword>
<dbReference type="EMBL" id="CP045309">
    <property type="protein sequence ID" value="QGL47213.1"/>
    <property type="molecule type" value="Genomic_DNA"/>
</dbReference>
<dbReference type="GO" id="GO:0003677">
    <property type="term" value="F:DNA binding"/>
    <property type="evidence" value="ECO:0007669"/>
    <property type="project" value="InterPro"/>
</dbReference>
<dbReference type="InterPro" id="IPR002182">
    <property type="entry name" value="NB-ARC"/>
</dbReference>
<dbReference type="InterPro" id="IPR001387">
    <property type="entry name" value="Cro/C1-type_HTH"/>
</dbReference>
<accession>A0AAJ2ZEG7</accession>
<dbReference type="Proteomes" id="UP000477779">
    <property type="component" value="Unassembled WGS sequence"/>
</dbReference>
<proteinExistence type="predicted"/>
<evidence type="ECO:0000313" key="5">
    <source>
        <dbReference type="Proteomes" id="UP000477779"/>
    </source>
</evidence>
<reference evidence="3 4" key="1">
    <citation type="submission" date="2019-10" db="EMBL/GenBank/DDBJ databases">
        <title>Genome Sequence of Micromonospora terminaliae DSM 101760.</title>
        <authorList>
            <person name="Guo L."/>
        </authorList>
    </citation>
    <scope>NUCLEOTIDE SEQUENCE [LARGE SCALE GENOMIC DNA]</scope>
    <source>
        <strain evidence="3 4">DSM 101760</strain>
    </source>
</reference>
<evidence type="ECO:0000313" key="4">
    <source>
        <dbReference type="Proteomes" id="UP000402241"/>
    </source>
</evidence>
<dbReference type="CDD" id="cd00093">
    <property type="entry name" value="HTH_XRE"/>
    <property type="match status" value="1"/>
</dbReference>
<evidence type="ECO:0000313" key="3">
    <source>
        <dbReference type="EMBL" id="QGL47213.1"/>
    </source>
</evidence>
<dbReference type="RefSeq" id="WP_154226561.1">
    <property type="nucleotide sequence ID" value="NZ_CP045309.1"/>
</dbReference>
<dbReference type="PANTHER" id="PTHR47691">
    <property type="entry name" value="REGULATOR-RELATED"/>
    <property type="match status" value="1"/>
</dbReference>
<dbReference type="PRINTS" id="PR00364">
    <property type="entry name" value="DISEASERSIST"/>
</dbReference>
<dbReference type="EMBL" id="JAAHBZ010000003">
    <property type="protein sequence ID" value="NES28031.1"/>
    <property type="molecule type" value="Genomic_DNA"/>
</dbReference>
<dbReference type="SUPFAM" id="SSF48452">
    <property type="entry name" value="TPR-like"/>
    <property type="match status" value="2"/>
</dbReference>
<dbReference type="Gene3D" id="1.25.40.10">
    <property type="entry name" value="Tetratricopeptide repeat domain"/>
    <property type="match status" value="2"/>
</dbReference>
<dbReference type="SMART" id="SM00530">
    <property type="entry name" value="HTH_XRE"/>
    <property type="match status" value="1"/>
</dbReference>
<dbReference type="Pfam" id="PF13560">
    <property type="entry name" value="HTH_31"/>
    <property type="match status" value="1"/>
</dbReference>
<dbReference type="Gene3D" id="3.40.50.300">
    <property type="entry name" value="P-loop containing nucleotide triphosphate hydrolases"/>
    <property type="match status" value="1"/>
</dbReference>
<evidence type="ECO:0000259" key="1">
    <source>
        <dbReference type="PROSITE" id="PS50943"/>
    </source>
</evidence>
<dbReference type="InterPro" id="IPR011990">
    <property type="entry name" value="TPR-like_helical_dom_sf"/>
</dbReference>
<dbReference type="SMART" id="SM00028">
    <property type="entry name" value="TPR"/>
    <property type="match status" value="2"/>
</dbReference>
<feature type="domain" description="HTH cro/C1-type" evidence="1">
    <location>
        <begin position="17"/>
        <end position="72"/>
    </location>
</feature>
<dbReference type="Pfam" id="PF00931">
    <property type="entry name" value="NB-ARC"/>
    <property type="match status" value="1"/>
</dbReference>
<sequence>MIDRDSSEPIATFAAALRTARHALALSLEELAEASGVSVRALSDMERGRALGPQRRTVAQIADALKLDGAPREAFLALAKAGRTRSVHLAVATGLCELPGSVGDFTGRAAELAWITRVVCRQPGAPGQSGTAVISGGAGLGKTSLVVRAAHSLRDTFAGGVHFVDAAGMGIRPLGSDEILSRVLRALGVREQQIPQEPDERAGLYRQLLRDRRVLVIVDDAASEAQVRLLLPGAGASQLLVTSRRLLAGLEGVQRLHLDPMPDVDAYDMLWRIVAERGDAPRPQELQALVEMLGGLPLALRIAGNRLVAQPHWTVADLVGRLSSSERRLDQLTAGDLKIAAAFAMSYEQLPEGARDVFRAASLAPGLDFSALLTAVIAQTALADTEDQLDDLVDLGLLEAAAGGRYRFHDLVRLYAHQRLERENSAAEVAAARRRMVTWLLTTLRTAGQWFEPRGEHATFASAEDADAWIRLEAEHWFPALGAAALAGDHDLVVAAVAALHWFSDRWLHWQQWRDVFQLGHDSAVYMGDLGLQAEFLNYVAWTFTLPWRDIRPALDYAGKALDLARAAGDTLQEAWSLDYLASAHYKLGDLPAARTCAMAAAELFDKLGDIDASCQSWVSRGLIARRLGDAEEALTCYAHARRLAEDSTSGMTPIIAENTLPIVLSRIAQVLGDTGRTDEGLPLMLRAVDLLDGAHNRFQQATILWMLADLYLPDEPEQACQALLRAAEVFESIGENERTAECRQKATAISAGGAS</sequence>
<name>A0AAJ2ZEG7_9ACTN</name>
<reference evidence="2 5" key="2">
    <citation type="submission" date="2020-02" db="EMBL/GenBank/DDBJ databases">
        <title>WGS of Micromonospora spp. isolated from hot spring.</title>
        <authorList>
            <person name="Thawai C."/>
        </authorList>
    </citation>
    <scope>NUCLEOTIDE SEQUENCE [LARGE SCALE GENOMIC DNA]</scope>
    <source>
        <strain evidence="2 5">TMS7</strain>
    </source>
</reference>
<dbReference type="InterPro" id="IPR019734">
    <property type="entry name" value="TPR_rpt"/>
</dbReference>
<dbReference type="PROSITE" id="PS50943">
    <property type="entry name" value="HTH_CROC1"/>
    <property type="match status" value="1"/>
</dbReference>
<organism evidence="2 5">
    <name type="scientific">Micromonospora terminaliae</name>
    <dbReference type="NCBI Taxonomy" id="1914461"/>
    <lineage>
        <taxon>Bacteria</taxon>
        <taxon>Bacillati</taxon>
        <taxon>Actinomycetota</taxon>
        <taxon>Actinomycetes</taxon>
        <taxon>Micromonosporales</taxon>
        <taxon>Micromonosporaceae</taxon>
        <taxon>Micromonospora</taxon>
    </lineage>
</organism>
<dbReference type="Proteomes" id="UP000402241">
    <property type="component" value="Chromosome"/>
</dbReference>